<name>A0A1B3SLQ5_9MOLU</name>
<evidence type="ECO:0000313" key="1">
    <source>
        <dbReference type="EMBL" id="AOG60847.1"/>
    </source>
</evidence>
<proteinExistence type="predicted"/>
<dbReference type="STRING" id="216938.SHELI_v1c08980"/>
<dbReference type="AlphaFoldDB" id="A0A1B3SLQ5"/>
<dbReference type="RefSeq" id="WP_069117099.1">
    <property type="nucleotide sequence ID" value="NZ_CP017015.1"/>
</dbReference>
<organism evidence="1 2">
    <name type="scientific">Spiroplasma helicoides</name>
    <dbReference type="NCBI Taxonomy" id="216938"/>
    <lineage>
        <taxon>Bacteria</taxon>
        <taxon>Bacillati</taxon>
        <taxon>Mycoplasmatota</taxon>
        <taxon>Mollicutes</taxon>
        <taxon>Entomoplasmatales</taxon>
        <taxon>Spiroplasmataceae</taxon>
        <taxon>Spiroplasma</taxon>
    </lineage>
</organism>
<dbReference type="EMBL" id="CP017015">
    <property type="protein sequence ID" value="AOG60847.1"/>
    <property type="molecule type" value="Genomic_DNA"/>
</dbReference>
<dbReference type="OrthoDB" id="9927696at2"/>
<dbReference type="KEGG" id="shj:SHELI_v1c08980"/>
<protein>
    <submittedName>
        <fullName evidence="1">Uncharacterized protein</fullName>
    </submittedName>
</protein>
<dbReference type="Proteomes" id="UP000094378">
    <property type="component" value="Chromosome"/>
</dbReference>
<evidence type="ECO:0000313" key="2">
    <source>
        <dbReference type="Proteomes" id="UP000094378"/>
    </source>
</evidence>
<gene>
    <name evidence="1" type="ORF">SHELI_v1c08980</name>
</gene>
<accession>A0A1B3SLQ5</accession>
<reference evidence="1 2" key="1">
    <citation type="submission" date="2016-08" db="EMBL/GenBank/DDBJ databases">
        <title>Complete genome sequence of Spiroplasma helicoides TABS-2 (DSM 22551).</title>
        <authorList>
            <person name="Shen W.-Y."/>
            <person name="Lo W.-S."/>
            <person name="Lai Y.-C."/>
            <person name="Kuo C.-H."/>
        </authorList>
    </citation>
    <scope>NUCLEOTIDE SEQUENCE [LARGE SCALE GENOMIC DNA]</scope>
    <source>
        <strain evidence="1 2">TABS-2</strain>
    </source>
</reference>
<sequence length="70" mass="8014">MTKDQFLDKWTDLEYVNSEASVKVVSKESGKSVIWVMPKNNNVGLNTSYGVSLELLSDFIELMKTEIKVW</sequence>
<keyword evidence="2" id="KW-1185">Reference proteome</keyword>